<keyword evidence="6" id="KW-1185">Reference proteome</keyword>
<dbReference type="InterPro" id="IPR051737">
    <property type="entry name" value="L-xylulose/Carbonyl_redctase"/>
</dbReference>
<dbReference type="Proteomes" id="UP001500620">
    <property type="component" value="Unassembled WGS sequence"/>
</dbReference>
<dbReference type="InterPro" id="IPR002347">
    <property type="entry name" value="SDR_fam"/>
</dbReference>
<evidence type="ECO:0000256" key="1">
    <source>
        <dbReference type="ARBA" id="ARBA00006484"/>
    </source>
</evidence>
<evidence type="ECO:0000256" key="2">
    <source>
        <dbReference type="ARBA" id="ARBA00011881"/>
    </source>
</evidence>
<dbReference type="PRINTS" id="PR00080">
    <property type="entry name" value="SDRFAMILY"/>
</dbReference>
<comment type="subunit">
    <text evidence="2">Homotetramer.</text>
</comment>
<comment type="caution">
    <text evidence="5">The sequence shown here is derived from an EMBL/GenBank/DDBJ whole genome shotgun (WGS) entry which is preliminary data.</text>
</comment>
<gene>
    <name evidence="5" type="ORF">GCM10022255_116330</name>
</gene>
<comment type="similarity">
    <text evidence="1">Belongs to the short-chain dehydrogenases/reductases (SDR) family.</text>
</comment>
<feature type="domain" description="Ketoreductase" evidence="4">
    <location>
        <begin position="14"/>
        <end position="182"/>
    </location>
</feature>
<dbReference type="PRINTS" id="PR00081">
    <property type="entry name" value="GDHRDH"/>
</dbReference>
<dbReference type="InterPro" id="IPR036291">
    <property type="entry name" value="NAD(P)-bd_dom_sf"/>
</dbReference>
<accession>A0ABP8DWF7</accession>
<evidence type="ECO:0000256" key="3">
    <source>
        <dbReference type="ARBA" id="ARBA00022857"/>
    </source>
</evidence>
<dbReference type="EMBL" id="BAABAT010000125">
    <property type="protein sequence ID" value="GAA4264269.1"/>
    <property type="molecule type" value="Genomic_DNA"/>
</dbReference>
<dbReference type="InterPro" id="IPR057326">
    <property type="entry name" value="KR_dom"/>
</dbReference>
<protein>
    <submittedName>
        <fullName evidence="5">SDR family oxidoreductase</fullName>
    </submittedName>
</protein>
<evidence type="ECO:0000313" key="5">
    <source>
        <dbReference type="EMBL" id="GAA4264269.1"/>
    </source>
</evidence>
<proteinExistence type="inferred from homology"/>
<dbReference type="SUPFAM" id="SSF51735">
    <property type="entry name" value="NAD(P)-binding Rossmann-fold domains"/>
    <property type="match status" value="1"/>
</dbReference>
<dbReference type="PROSITE" id="PS00061">
    <property type="entry name" value="ADH_SHORT"/>
    <property type="match status" value="1"/>
</dbReference>
<keyword evidence="3" id="KW-0521">NADP</keyword>
<evidence type="ECO:0000313" key="6">
    <source>
        <dbReference type="Proteomes" id="UP001500620"/>
    </source>
</evidence>
<dbReference type="InterPro" id="IPR020904">
    <property type="entry name" value="Sc_DH/Rdtase_CS"/>
</dbReference>
<dbReference type="PANTHER" id="PTHR44252">
    <property type="entry name" value="D-ERYTHRULOSE REDUCTASE"/>
    <property type="match status" value="1"/>
</dbReference>
<reference evidence="6" key="1">
    <citation type="journal article" date="2019" name="Int. J. Syst. Evol. Microbiol.">
        <title>The Global Catalogue of Microorganisms (GCM) 10K type strain sequencing project: providing services to taxonomists for standard genome sequencing and annotation.</title>
        <authorList>
            <consortium name="The Broad Institute Genomics Platform"/>
            <consortium name="The Broad Institute Genome Sequencing Center for Infectious Disease"/>
            <person name="Wu L."/>
            <person name="Ma J."/>
        </authorList>
    </citation>
    <scope>NUCLEOTIDE SEQUENCE [LARGE SCALE GENOMIC DNA]</scope>
    <source>
        <strain evidence="6">JCM 17441</strain>
    </source>
</reference>
<name>A0ABP8DWF7_9ACTN</name>
<evidence type="ECO:0000259" key="4">
    <source>
        <dbReference type="SMART" id="SM00822"/>
    </source>
</evidence>
<dbReference type="SMART" id="SM00822">
    <property type="entry name" value="PKS_KR"/>
    <property type="match status" value="1"/>
</dbReference>
<sequence length="253" mass="26810">MTYQVDPYRGLNGAVALVAGASRGIGRGIALELAERGARVVGTSRDGDQAHELARLLGTPLCVLDVTDPMSVQQAIGTITETLGPVRALVNNAGVNVPAPFLDVAVKDWDRILTTNARGPFLTSQAVARTLHAHRLGGAIVFVGSQAGLVGIEERAAYCASKAALLGLTRVMAIELAAFDITANCVAPTFVETELTRSTLARPDMRDRFLSRVPAQRFARVEDVVGAVSFLLSEQSRMITGQALAVDGGWTTW</sequence>
<dbReference type="CDD" id="cd05233">
    <property type="entry name" value="SDR_c"/>
    <property type="match status" value="1"/>
</dbReference>
<dbReference type="PANTHER" id="PTHR44252:SF3">
    <property type="entry name" value="D-ERYTHRULOSE REDUCTASE-RELATED"/>
    <property type="match status" value="1"/>
</dbReference>
<dbReference type="RefSeq" id="WP_345144809.1">
    <property type="nucleotide sequence ID" value="NZ_BAABAT010000125.1"/>
</dbReference>
<dbReference type="Pfam" id="PF13561">
    <property type="entry name" value="adh_short_C2"/>
    <property type="match status" value="1"/>
</dbReference>
<organism evidence="5 6">
    <name type="scientific">Dactylosporangium darangshiense</name>
    <dbReference type="NCBI Taxonomy" id="579108"/>
    <lineage>
        <taxon>Bacteria</taxon>
        <taxon>Bacillati</taxon>
        <taxon>Actinomycetota</taxon>
        <taxon>Actinomycetes</taxon>
        <taxon>Micromonosporales</taxon>
        <taxon>Micromonosporaceae</taxon>
        <taxon>Dactylosporangium</taxon>
    </lineage>
</organism>
<dbReference type="Gene3D" id="3.40.50.720">
    <property type="entry name" value="NAD(P)-binding Rossmann-like Domain"/>
    <property type="match status" value="1"/>
</dbReference>